<evidence type="ECO:0000313" key="3">
    <source>
        <dbReference type="EMBL" id="NEK94390.1"/>
    </source>
</evidence>
<dbReference type="EMBL" id="JAAGWB010000023">
    <property type="protein sequence ID" value="NEN51278.1"/>
    <property type="molecule type" value="Genomic_DNA"/>
</dbReference>
<dbReference type="EMBL" id="JAAGWH010000021">
    <property type="protein sequence ID" value="NEK94390.1"/>
    <property type="molecule type" value="Genomic_DNA"/>
</dbReference>
<dbReference type="SUPFAM" id="SSF51905">
    <property type="entry name" value="FAD/NAD(P)-binding domain"/>
    <property type="match status" value="1"/>
</dbReference>
<proteinExistence type="predicted"/>
<dbReference type="RefSeq" id="WP_163610963.1">
    <property type="nucleotide sequence ID" value="NZ_JAAGWB010000023.1"/>
</dbReference>
<dbReference type="GO" id="GO:0016491">
    <property type="term" value="F:oxidoreductase activity"/>
    <property type="evidence" value="ECO:0007669"/>
    <property type="project" value="UniProtKB-KW"/>
</dbReference>
<comment type="caution">
    <text evidence="3">The sequence shown here is derived from an EMBL/GenBank/DDBJ whole genome shotgun (WGS) entry which is preliminary data.</text>
</comment>
<gene>
    <name evidence="4" type="ORF">G3R41_10070</name>
    <name evidence="3" type="ORF">GCU67_09415</name>
</gene>
<dbReference type="Gene3D" id="3.30.9.10">
    <property type="entry name" value="D-Amino Acid Oxidase, subunit A, domain 2"/>
    <property type="match status" value="1"/>
</dbReference>
<dbReference type="AlphaFoldDB" id="A0A6P0EU06"/>
<dbReference type="InterPro" id="IPR006076">
    <property type="entry name" value="FAD-dep_OxRdtase"/>
</dbReference>
<evidence type="ECO:0000256" key="1">
    <source>
        <dbReference type="ARBA" id="ARBA00023002"/>
    </source>
</evidence>
<accession>A0A6P0EU06</accession>
<feature type="domain" description="FAD dependent oxidoreductase" evidence="2">
    <location>
        <begin position="4"/>
        <end position="336"/>
    </location>
</feature>
<dbReference type="Pfam" id="PF01266">
    <property type="entry name" value="DAO"/>
    <property type="match status" value="1"/>
</dbReference>
<dbReference type="PANTHER" id="PTHR13847">
    <property type="entry name" value="SARCOSINE DEHYDROGENASE-RELATED"/>
    <property type="match status" value="1"/>
</dbReference>
<reference evidence="4 6" key="2">
    <citation type="submission" date="2020-02" db="EMBL/GenBank/DDBJ databases">
        <title>The WGS of Modestobacter muralis DSM 100205.</title>
        <authorList>
            <person name="Jiang Z."/>
        </authorList>
    </citation>
    <scope>NUCLEOTIDE SEQUENCE [LARGE SCALE GENOMIC DNA]</scope>
    <source>
        <strain evidence="4 6">DSM 100205</strain>
    </source>
</reference>
<name>A0A6P0EU06_9ACTN</name>
<evidence type="ECO:0000313" key="6">
    <source>
        <dbReference type="Proteomes" id="UP000471152"/>
    </source>
</evidence>
<protein>
    <submittedName>
        <fullName evidence="3">FAD-binding oxidoreductase</fullName>
    </submittedName>
</protein>
<dbReference type="GO" id="GO:0005737">
    <property type="term" value="C:cytoplasm"/>
    <property type="evidence" value="ECO:0007669"/>
    <property type="project" value="TreeGrafter"/>
</dbReference>
<keyword evidence="1" id="KW-0560">Oxidoreductase</keyword>
<reference evidence="3 5" key="1">
    <citation type="submission" date="2020-01" db="EMBL/GenBank/DDBJ databases">
        <title>the WGS Modestobacter muralis CPCC 204518.</title>
        <authorList>
            <person name="Jiang Z."/>
        </authorList>
    </citation>
    <scope>NUCLEOTIDE SEQUENCE [LARGE SCALE GENOMIC DNA]</scope>
    <source>
        <strain evidence="3 5">DSM 100205</strain>
    </source>
</reference>
<dbReference type="InterPro" id="IPR036188">
    <property type="entry name" value="FAD/NAD-bd_sf"/>
</dbReference>
<organism evidence="3 5">
    <name type="scientific">Modestobacter muralis</name>
    <dbReference type="NCBI Taxonomy" id="1608614"/>
    <lineage>
        <taxon>Bacteria</taxon>
        <taxon>Bacillati</taxon>
        <taxon>Actinomycetota</taxon>
        <taxon>Actinomycetes</taxon>
        <taxon>Geodermatophilales</taxon>
        <taxon>Geodermatophilaceae</taxon>
        <taxon>Modestobacter</taxon>
    </lineage>
</organism>
<dbReference type="Gene3D" id="3.50.50.60">
    <property type="entry name" value="FAD/NAD(P)-binding domain"/>
    <property type="match status" value="1"/>
</dbReference>
<evidence type="ECO:0000259" key="2">
    <source>
        <dbReference type="Pfam" id="PF01266"/>
    </source>
</evidence>
<dbReference type="Proteomes" id="UP000471152">
    <property type="component" value="Unassembled WGS sequence"/>
</dbReference>
<dbReference type="Proteomes" id="UP000468828">
    <property type="component" value="Unassembled WGS sequence"/>
</dbReference>
<sequence>MSEVVVVGGGVLGVSTAAHLAQRGAAVTLLTEAGLAGGASGRSLSWLNSAGDLPPEYHRLRLLGLGRYRALGAHVSFAGGLRWGEGVRASFAHQSAIGYPAEWLARDEIAARVPGVDPIAVPDEGALFNADEGWVDLPALVERLAGDLVAAGGAVRAGVGRCSPVVAGGRVTGVRAGDGVVVGADTVVLATGAGVPGALAELGVHVPDATSNALLVRTRPVHVGLAAVLNTPRVALRPAPGGSLVMDAGWSEAEVVRREDGGFDVRDSTVEGLLREASRVLAGNPELTTESVGVGRKPIPGDGHPVLGPVPGVGGLHVAFTHSGATLGLIAGELLAGEVLGGEPSPLLAAFRVDRFAAS</sequence>
<evidence type="ECO:0000313" key="4">
    <source>
        <dbReference type="EMBL" id="NEN51278.1"/>
    </source>
</evidence>
<dbReference type="PANTHER" id="PTHR13847:SF289">
    <property type="entry name" value="GLYCINE OXIDASE"/>
    <property type="match status" value="1"/>
</dbReference>
<evidence type="ECO:0000313" key="5">
    <source>
        <dbReference type="Proteomes" id="UP000468828"/>
    </source>
</evidence>
<keyword evidence="5" id="KW-1185">Reference proteome</keyword>